<dbReference type="Proteomes" id="UP001595530">
    <property type="component" value="Unassembled WGS sequence"/>
</dbReference>
<reference evidence="2" key="1">
    <citation type="journal article" date="2019" name="Int. J. Syst. Evol. Microbiol.">
        <title>The Global Catalogue of Microorganisms (GCM) 10K type strain sequencing project: providing services to taxonomists for standard genome sequencing and annotation.</title>
        <authorList>
            <consortium name="The Broad Institute Genomics Platform"/>
            <consortium name="The Broad Institute Genome Sequencing Center for Infectious Disease"/>
            <person name="Wu L."/>
            <person name="Ma J."/>
        </authorList>
    </citation>
    <scope>NUCLEOTIDE SEQUENCE [LARGE SCALE GENOMIC DNA]</scope>
    <source>
        <strain evidence="2">KCTC 42986</strain>
    </source>
</reference>
<keyword evidence="2" id="KW-1185">Reference proteome</keyword>
<evidence type="ECO:0000313" key="1">
    <source>
        <dbReference type="EMBL" id="MFC3107968.1"/>
    </source>
</evidence>
<evidence type="ECO:0000313" key="2">
    <source>
        <dbReference type="Proteomes" id="UP001595530"/>
    </source>
</evidence>
<dbReference type="EMBL" id="JBHRTP010000023">
    <property type="protein sequence ID" value="MFC3107968.1"/>
    <property type="molecule type" value="Genomic_DNA"/>
</dbReference>
<protein>
    <submittedName>
        <fullName evidence="1">Uncharacterized protein</fullName>
    </submittedName>
</protein>
<proteinExistence type="predicted"/>
<comment type="caution">
    <text evidence="1">The sequence shown here is derived from an EMBL/GenBank/DDBJ whole genome shotgun (WGS) entry which is preliminary data.</text>
</comment>
<gene>
    <name evidence="1" type="ORF">ACFOFO_08340</name>
</gene>
<sequence length="95" mass="10377">MGNIAPTSGAGVTIRLVLLSIQCPICRSMKSILPCPAQAVWVGCLIPVKWLNFDLPEEVEPMQYLLPNRIAVCAAGGDDQLNNFIDRHQTDANNE</sequence>
<accession>A0ABV7F1E2</accession>
<name>A0ABV7F1E2_9BURK</name>
<organism evidence="1 2">
    <name type="scientific">Undibacterium arcticum</name>
    <dbReference type="NCBI Taxonomy" id="1762892"/>
    <lineage>
        <taxon>Bacteria</taxon>
        <taxon>Pseudomonadati</taxon>
        <taxon>Pseudomonadota</taxon>
        <taxon>Betaproteobacteria</taxon>
        <taxon>Burkholderiales</taxon>
        <taxon>Oxalobacteraceae</taxon>
        <taxon>Undibacterium</taxon>
    </lineage>
</organism>